<keyword evidence="1" id="KW-1133">Transmembrane helix</keyword>
<dbReference type="AlphaFoldDB" id="A0A9P8ATC1"/>
<evidence type="ECO:0000256" key="1">
    <source>
        <dbReference type="SAM" id="Phobius"/>
    </source>
</evidence>
<keyword evidence="3" id="KW-1185">Reference proteome</keyword>
<feature type="transmembrane region" description="Helical" evidence="1">
    <location>
        <begin position="136"/>
        <end position="154"/>
    </location>
</feature>
<dbReference type="OrthoDB" id="10010954at2759"/>
<sequence>MWLHFNDDLQIDAYDFMPRKLDKFLDTVALMLSDQISLEMPLNVKDNIASIISQKVSEDVCTAALEDCTGTNQQYDSKSACVKSVSSSETDTDICRYMFKNMVQSEPDAHCASLGPDGGDCDVFELTYRKQMRRPLLIHHFSALFSTIFLQVMLQMSMHIEIVCVGLLWLFQVTTEQSISIRLLLYLLKYPRHVVEPTLKFATQSIYKTVFLVWLLVWWGLKLAKYHKDFDIALSVMLMLTCTVLMATQVQGPYAVWAIAQNISRSCQRLAIKKSAIDIDNVFLLRDDTST</sequence>
<accession>A0A9P8ATC1</accession>
<reference evidence="2" key="1">
    <citation type="submission" date="2020-11" db="EMBL/GenBank/DDBJ databases">
        <title>Adaptations for nitrogen fixation in a non-lichenized fungal sporocarp promotes dispersal by wood-feeding termites.</title>
        <authorList>
            <consortium name="DOE Joint Genome Institute"/>
            <person name="Koch R.A."/>
            <person name="Yoon G."/>
            <person name="Arayal U."/>
            <person name="Lail K."/>
            <person name="Amirebrahimi M."/>
            <person name="Labutti K."/>
            <person name="Lipzen A."/>
            <person name="Riley R."/>
            <person name="Barry K."/>
            <person name="Henrissat B."/>
            <person name="Grigoriev I.V."/>
            <person name="Herr J.R."/>
            <person name="Aime M.C."/>
        </authorList>
    </citation>
    <scope>NUCLEOTIDE SEQUENCE</scope>
    <source>
        <strain evidence="2">MCA 3950</strain>
    </source>
</reference>
<dbReference type="RefSeq" id="XP_043040759.1">
    <property type="nucleotide sequence ID" value="XM_043177089.1"/>
</dbReference>
<name>A0A9P8ATC1_9AGAR</name>
<keyword evidence="1" id="KW-0472">Membrane</keyword>
<dbReference type="Proteomes" id="UP000812287">
    <property type="component" value="Unassembled WGS sequence"/>
</dbReference>
<feature type="transmembrane region" description="Helical" evidence="1">
    <location>
        <begin position="233"/>
        <end position="260"/>
    </location>
</feature>
<dbReference type="GeneID" id="66099376"/>
<dbReference type="EMBL" id="MU250532">
    <property type="protein sequence ID" value="KAG7447259.1"/>
    <property type="molecule type" value="Genomic_DNA"/>
</dbReference>
<protein>
    <submittedName>
        <fullName evidence="2">Uncharacterized protein</fullName>
    </submittedName>
</protein>
<feature type="transmembrane region" description="Helical" evidence="1">
    <location>
        <begin position="205"/>
        <end position="221"/>
    </location>
</feature>
<evidence type="ECO:0000313" key="2">
    <source>
        <dbReference type="EMBL" id="KAG7447259.1"/>
    </source>
</evidence>
<comment type="caution">
    <text evidence="2">The sequence shown here is derived from an EMBL/GenBank/DDBJ whole genome shotgun (WGS) entry which is preliminary data.</text>
</comment>
<organism evidence="2 3">
    <name type="scientific">Guyanagaster necrorhizus</name>
    <dbReference type="NCBI Taxonomy" id="856835"/>
    <lineage>
        <taxon>Eukaryota</taxon>
        <taxon>Fungi</taxon>
        <taxon>Dikarya</taxon>
        <taxon>Basidiomycota</taxon>
        <taxon>Agaricomycotina</taxon>
        <taxon>Agaricomycetes</taxon>
        <taxon>Agaricomycetidae</taxon>
        <taxon>Agaricales</taxon>
        <taxon>Marasmiineae</taxon>
        <taxon>Physalacriaceae</taxon>
        <taxon>Guyanagaster</taxon>
    </lineage>
</organism>
<keyword evidence="1" id="KW-0812">Transmembrane</keyword>
<evidence type="ECO:0000313" key="3">
    <source>
        <dbReference type="Proteomes" id="UP000812287"/>
    </source>
</evidence>
<proteinExistence type="predicted"/>
<gene>
    <name evidence="2" type="ORF">BT62DRAFT_1004830</name>
</gene>
<feature type="transmembrane region" description="Helical" evidence="1">
    <location>
        <begin position="160"/>
        <end position="185"/>
    </location>
</feature>